<keyword evidence="4" id="KW-0472">Membrane</keyword>
<keyword evidence="7" id="KW-1185">Reference proteome</keyword>
<evidence type="ECO:0000256" key="2">
    <source>
        <dbReference type="ARBA" id="ARBA00022676"/>
    </source>
</evidence>
<dbReference type="CDD" id="cd06442">
    <property type="entry name" value="DPM1_like"/>
    <property type="match status" value="1"/>
</dbReference>
<proteinExistence type="inferred from homology"/>
<keyword evidence="3" id="KW-0808">Transferase</keyword>
<dbReference type="Pfam" id="PF00535">
    <property type="entry name" value="Glycos_transf_2"/>
    <property type="match status" value="1"/>
</dbReference>
<keyword evidence="4" id="KW-1133">Transmembrane helix</keyword>
<evidence type="ECO:0000313" key="6">
    <source>
        <dbReference type="EMBL" id="MFD1676083.1"/>
    </source>
</evidence>
<dbReference type="InterPro" id="IPR001173">
    <property type="entry name" value="Glyco_trans_2-like"/>
</dbReference>
<dbReference type="PANTHER" id="PTHR43398">
    <property type="entry name" value="DOLICHOL-PHOSPHATE MANNOSYLTRANSFERASE SUBUNIT 1"/>
    <property type="match status" value="1"/>
</dbReference>
<reference evidence="7" key="1">
    <citation type="journal article" date="2019" name="Int. J. Syst. Evol. Microbiol.">
        <title>The Global Catalogue of Microorganisms (GCM) 10K type strain sequencing project: providing services to taxonomists for standard genome sequencing and annotation.</title>
        <authorList>
            <consortium name="The Broad Institute Genomics Platform"/>
            <consortium name="The Broad Institute Genome Sequencing Center for Infectious Disease"/>
            <person name="Wu L."/>
            <person name="Ma J."/>
        </authorList>
    </citation>
    <scope>NUCLEOTIDE SEQUENCE [LARGE SCALE GENOMIC DNA]</scope>
    <source>
        <strain evidence="7">CGMCC 1.12286</strain>
    </source>
</reference>
<comment type="caution">
    <text evidence="6">The sequence shown here is derived from an EMBL/GenBank/DDBJ whole genome shotgun (WGS) entry which is preliminary data.</text>
</comment>
<dbReference type="Gene3D" id="3.90.550.10">
    <property type="entry name" value="Spore Coat Polysaccharide Biosynthesis Protein SpsA, Chain A"/>
    <property type="match status" value="1"/>
</dbReference>
<dbReference type="Proteomes" id="UP001597079">
    <property type="component" value="Unassembled WGS sequence"/>
</dbReference>
<dbReference type="RefSeq" id="WP_377943976.1">
    <property type="nucleotide sequence ID" value="NZ_JBHUCX010000043.1"/>
</dbReference>
<dbReference type="SUPFAM" id="SSF53448">
    <property type="entry name" value="Nucleotide-diphospho-sugar transferases"/>
    <property type="match status" value="1"/>
</dbReference>
<evidence type="ECO:0000256" key="4">
    <source>
        <dbReference type="SAM" id="Phobius"/>
    </source>
</evidence>
<dbReference type="PANTHER" id="PTHR43398:SF1">
    <property type="entry name" value="DOLICHOL-PHOSPHATE MANNOSYLTRANSFERASE SUBUNIT 1"/>
    <property type="match status" value="1"/>
</dbReference>
<keyword evidence="4" id="KW-0812">Transmembrane</keyword>
<evidence type="ECO:0000256" key="1">
    <source>
        <dbReference type="ARBA" id="ARBA00006739"/>
    </source>
</evidence>
<name>A0ABW4JKJ9_9BACL</name>
<organism evidence="6 7">
    <name type="scientific">Alicyclobacillus fodiniaquatilis</name>
    <dbReference type="NCBI Taxonomy" id="1661150"/>
    <lineage>
        <taxon>Bacteria</taxon>
        <taxon>Bacillati</taxon>
        <taxon>Bacillota</taxon>
        <taxon>Bacilli</taxon>
        <taxon>Bacillales</taxon>
        <taxon>Alicyclobacillaceae</taxon>
        <taxon>Alicyclobacillus</taxon>
    </lineage>
</organism>
<comment type="similarity">
    <text evidence="1">Belongs to the glycosyltransferase 2 family.</text>
</comment>
<protein>
    <submittedName>
        <fullName evidence="6">Polyprenol monophosphomannose synthase</fullName>
    </submittedName>
</protein>
<dbReference type="EMBL" id="JBHUCX010000043">
    <property type="protein sequence ID" value="MFD1676083.1"/>
    <property type="molecule type" value="Genomic_DNA"/>
</dbReference>
<dbReference type="InterPro" id="IPR029044">
    <property type="entry name" value="Nucleotide-diphossugar_trans"/>
</dbReference>
<accession>A0ABW4JKJ9</accession>
<feature type="transmembrane region" description="Helical" evidence="4">
    <location>
        <begin position="236"/>
        <end position="257"/>
    </location>
</feature>
<dbReference type="InterPro" id="IPR039528">
    <property type="entry name" value="DPM1-like"/>
</dbReference>
<evidence type="ECO:0000313" key="7">
    <source>
        <dbReference type="Proteomes" id="UP001597079"/>
    </source>
</evidence>
<sequence>MKLSIIIPTFNERDNVRVLTDRIDAAMSNLKLGYEIWFVDDSRDETTALLEEVSKERSHVHYLHRDNGRGLATAVVTGFEKANGKYLVVMDADLQHPPELLPTILKSLEDGAEVVIPSRFVQGGTDGGLSLVRKFVSLTARMIGQIAIPRLRNVSDCTGGYFGLHRSVIEGIDLSPIGWKILLEILVKGRYQAVREIPYSFQPRDAGESKMSITELLNYLRHLLRLVMYSREDRRFYSYCFFGTLSVLICIFCGHFCKVQYIAELF</sequence>
<keyword evidence="2" id="KW-0328">Glycosyltransferase</keyword>
<evidence type="ECO:0000256" key="3">
    <source>
        <dbReference type="ARBA" id="ARBA00022679"/>
    </source>
</evidence>
<evidence type="ECO:0000259" key="5">
    <source>
        <dbReference type="Pfam" id="PF00535"/>
    </source>
</evidence>
<gene>
    <name evidence="6" type="ORF">ACFSB2_15370</name>
</gene>
<feature type="domain" description="Glycosyltransferase 2-like" evidence="5">
    <location>
        <begin position="4"/>
        <end position="170"/>
    </location>
</feature>